<protein>
    <submittedName>
        <fullName evidence="2">Uncharacterized protein</fullName>
    </submittedName>
</protein>
<accession>A0A803QQE1</accession>
<name>A0A803QQE1_CANSA</name>
<dbReference type="EnsemblPlants" id="evm.model.10.79">
    <property type="protein sequence ID" value="cds.evm.model.10.79"/>
    <property type="gene ID" value="evm.TU.10.79"/>
</dbReference>
<feature type="region of interest" description="Disordered" evidence="1">
    <location>
        <begin position="1"/>
        <end position="20"/>
    </location>
</feature>
<reference evidence="2" key="1">
    <citation type="submission" date="2021-03" db="UniProtKB">
        <authorList>
            <consortium name="EnsemblPlants"/>
        </authorList>
    </citation>
    <scope>IDENTIFICATION</scope>
</reference>
<proteinExistence type="predicted"/>
<organism evidence="2 3">
    <name type="scientific">Cannabis sativa</name>
    <name type="common">Hemp</name>
    <name type="synonym">Marijuana</name>
    <dbReference type="NCBI Taxonomy" id="3483"/>
    <lineage>
        <taxon>Eukaryota</taxon>
        <taxon>Viridiplantae</taxon>
        <taxon>Streptophyta</taxon>
        <taxon>Embryophyta</taxon>
        <taxon>Tracheophyta</taxon>
        <taxon>Spermatophyta</taxon>
        <taxon>Magnoliopsida</taxon>
        <taxon>eudicotyledons</taxon>
        <taxon>Gunneridae</taxon>
        <taxon>Pentapetalae</taxon>
        <taxon>rosids</taxon>
        <taxon>fabids</taxon>
        <taxon>Rosales</taxon>
        <taxon>Cannabaceae</taxon>
        <taxon>Cannabis</taxon>
    </lineage>
</organism>
<sequence>MLDSGGGAFADEQNKSDNFIPASISDEEVPVAKAANLGPLSSDKIERMVQELTEPGTIEIRDSEFTVSAREHLIHSRHAPDIEVEEMGEDWEVPDRELGEEDNVKGSKTDSVDITELNEPFLCEDLVSRVTKLDLHTFTRLNLLRLSTMRPRTSQRPHLPFTNSAIIPTEDVVVSVPIL</sequence>
<evidence type="ECO:0000313" key="2">
    <source>
        <dbReference type="EnsemblPlants" id="cds.evm.model.10.79"/>
    </source>
</evidence>
<keyword evidence="3" id="KW-1185">Reference proteome</keyword>
<dbReference type="Proteomes" id="UP000596661">
    <property type="component" value="Unassembled WGS sequence"/>
</dbReference>
<dbReference type="EMBL" id="UZAU01000785">
    <property type="status" value="NOT_ANNOTATED_CDS"/>
    <property type="molecule type" value="Genomic_DNA"/>
</dbReference>
<evidence type="ECO:0000256" key="1">
    <source>
        <dbReference type="SAM" id="MobiDB-lite"/>
    </source>
</evidence>
<dbReference type="Gramene" id="evm.model.10.79">
    <property type="protein sequence ID" value="cds.evm.model.10.79"/>
    <property type="gene ID" value="evm.TU.10.79"/>
</dbReference>
<dbReference type="AlphaFoldDB" id="A0A803QQE1"/>
<evidence type="ECO:0000313" key="3">
    <source>
        <dbReference type="Proteomes" id="UP000596661"/>
    </source>
</evidence>